<dbReference type="EMBL" id="CAJJDO010000034">
    <property type="protein sequence ID" value="CAD8160426.1"/>
    <property type="molecule type" value="Genomic_DNA"/>
</dbReference>
<feature type="region of interest" description="Disordered" evidence="1">
    <location>
        <begin position="123"/>
        <end position="142"/>
    </location>
</feature>
<accession>A0A8S1UCT4</accession>
<dbReference type="OrthoDB" id="312876at2759"/>
<sequence>MNSLNYIDQSLILQQQLILQQMLIYIQILKASFNQTMPTSKILNQKLEEIDFSNTQLPKHDDTNPIQPHEQKLKTKSQKKSEKKGMKQPKTQNTCNKQQDEFPKTKKVFLSMLNIKEAQYKKFKAQRNEENQKSTALIDEQK</sequence>
<feature type="region of interest" description="Disordered" evidence="1">
    <location>
        <begin position="53"/>
        <end position="102"/>
    </location>
</feature>
<evidence type="ECO:0000313" key="3">
    <source>
        <dbReference type="Proteomes" id="UP000689195"/>
    </source>
</evidence>
<feature type="compositionally biased region" description="Basic and acidic residues" evidence="1">
    <location>
        <begin position="58"/>
        <end position="85"/>
    </location>
</feature>
<protein>
    <submittedName>
        <fullName evidence="2">Uncharacterized protein</fullName>
    </submittedName>
</protein>
<reference evidence="2" key="1">
    <citation type="submission" date="2021-01" db="EMBL/GenBank/DDBJ databases">
        <authorList>
            <consortium name="Genoscope - CEA"/>
            <person name="William W."/>
        </authorList>
    </citation>
    <scope>NUCLEOTIDE SEQUENCE</scope>
</reference>
<dbReference type="Proteomes" id="UP000689195">
    <property type="component" value="Unassembled WGS sequence"/>
</dbReference>
<gene>
    <name evidence="2" type="ORF">PPENT_87.1.T0340331</name>
</gene>
<keyword evidence="3" id="KW-1185">Reference proteome</keyword>
<dbReference type="AlphaFoldDB" id="A0A8S1UCT4"/>
<organism evidence="2 3">
    <name type="scientific">Paramecium pentaurelia</name>
    <dbReference type="NCBI Taxonomy" id="43138"/>
    <lineage>
        <taxon>Eukaryota</taxon>
        <taxon>Sar</taxon>
        <taxon>Alveolata</taxon>
        <taxon>Ciliophora</taxon>
        <taxon>Intramacronucleata</taxon>
        <taxon>Oligohymenophorea</taxon>
        <taxon>Peniculida</taxon>
        <taxon>Parameciidae</taxon>
        <taxon>Paramecium</taxon>
    </lineage>
</organism>
<proteinExistence type="predicted"/>
<name>A0A8S1UCT4_9CILI</name>
<comment type="caution">
    <text evidence="2">The sequence shown here is derived from an EMBL/GenBank/DDBJ whole genome shotgun (WGS) entry which is preliminary data.</text>
</comment>
<evidence type="ECO:0000313" key="2">
    <source>
        <dbReference type="EMBL" id="CAD8160426.1"/>
    </source>
</evidence>
<evidence type="ECO:0000256" key="1">
    <source>
        <dbReference type="SAM" id="MobiDB-lite"/>
    </source>
</evidence>